<proteinExistence type="predicted"/>
<dbReference type="Proteomes" id="UP000887576">
    <property type="component" value="Unplaced"/>
</dbReference>
<accession>A0AC34Q4Y4</accession>
<reference evidence="2" key="1">
    <citation type="submission" date="2022-11" db="UniProtKB">
        <authorList>
            <consortium name="WormBaseParasite"/>
        </authorList>
    </citation>
    <scope>IDENTIFICATION</scope>
</reference>
<evidence type="ECO:0000313" key="2">
    <source>
        <dbReference type="WBParaSite" id="JU765_v2.g1293.t3"/>
    </source>
</evidence>
<sequence length="390" mass="45022">MFLDRKLGLAEAYLDNAWNASPGPKDLLTLLIRARKAYLDNAWNANPGPKDLLTLLIRARRESPKSEKTKQVSFFGSVLSFFADLIRKSVALFNYLQHKWRQNTIHMSQKNIKDHYDLGNELFKLFLDDTMTYSCGVFKELPLKVEKSDRKLLEDAQKLKYDLLFERLELEESDHVLEIGCGWMQAAIQAVQKYNCKWTGLTISEEQFAFAKQRVKDAGLEANIEIKFLDYRKETGVYDKILSIEMIEAVGHEFLPVYFGQISKNLKPGGIAAIQAILCLDQNYEQYRNSSDFIKKHIFPGGHMPSLKAISEALPPELSMKPDARKIGRHYAPTLDLWNCAWMENKKQIHKLGYSEFFHRKWEFYFVLCSALFEYGNIDTAQISFVKSSA</sequence>
<evidence type="ECO:0000313" key="1">
    <source>
        <dbReference type="Proteomes" id="UP000887576"/>
    </source>
</evidence>
<organism evidence="1 2">
    <name type="scientific">Panagrolaimus sp. JU765</name>
    <dbReference type="NCBI Taxonomy" id="591449"/>
    <lineage>
        <taxon>Eukaryota</taxon>
        <taxon>Metazoa</taxon>
        <taxon>Ecdysozoa</taxon>
        <taxon>Nematoda</taxon>
        <taxon>Chromadorea</taxon>
        <taxon>Rhabditida</taxon>
        <taxon>Tylenchina</taxon>
        <taxon>Panagrolaimomorpha</taxon>
        <taxon>Panagrolaimoidea</taxon>
        <taxon>Panagrolaimidae</taxon>
        <taxon>Panagrolaimus</taxon>
    </lineage>
</organism>
<protein>
    <submittedName>
        <fullName evidence="2">Cyclopropane-fatty-acyl-phospholipid synthase</fullName>
    </submittedName>
</protein>
<name>A0AC34Q4Y4_9BILA</name>
<dbReference type="WBParaSite" id="JU765_v2.g1293.t3">
    <property type="protein sequence ID" value="JU765_v2.g1293.t3"/>
    <property type="gene ID" value="JU765_v2.g1293"/>
</dbReference>